<feature type="transmembrane region" description="Helical" evidence="11">
    <location>
        <begin position="214"/>
        <end position="237"/>
    </location>
</feature>
<dbReference type="GO" id="GO:0005886">
    <property type="term" value="C:plasma membrane"/>
    <property type="evidence" value="ECO:0007669"/>
    <property type="project" value="UniProtKB-SubCell"/>
</dbReference>
<feature type="transmembrane region" description="Helical" evidence="11">
    <location>
        <begin position="268"/>
        <end position="288"/>
    </location>
</feature>
<organism evidence="12 13">
    <name type="scientific">Propioniciclava flava</name>
    <dbReference type="NCBI Taxonomy" id="2072026"/>
    <lineage>
        <taxon>Bacteria</taxon>
        <taxon>Bacillati</taxon>
        <taxon>Actinomycetota</taxon>
        <taxon>Actinomycetes</taxon>
        <taxon>Propionibacteriales</taxon>
        <taxon>Propionibacteriaceae</taxon>
        <taxon>Propioniciclava</taxon>
    </lineage>
</organism>
<feature type="transmembrane region" description="Helical" evidence="11">
    <location>
        <begin position="243"/>
        <end position="261"/>
    </location>
</feature>
<comment type="function">
    <text evidence="9">Part of the binding-protein-dependent transport system for D-xylose. Probably responsible for the translocation of the substrate across the membrane.</text>
</comment>
<feature type="transmembrane region" description="Helical" evidence="11">
    <location>
        <begin position="46"/>
        <end position="66"/>
    </location>
</feature>
<dbReference type="CDD" id="cd06579">
    <property type="entry name" value="TM_PBP1_transp_AraH_like"/>
    <property type="match status" value="1"/>
</dbReference>
<evidence type="ECO:0000256" key="9">
    <source>
        <dbReference type="ARBA" id="ARBA00035611"/>
    </source>
</evidence>
<keyword evidence="8 11" id="KW-0472">Membrane</keyword>
<evidence type="ECO:0000256" key="8">
    <source>
        <dbReference type="ARBA" id="ARBA00023136"/>
    </source>
</evidence>
<gene>
    <name evidence="12" type="ORF">C1706_02340</name>
</gene>
<proteinExistence type="predicted"/>
<comment type="caution">
    <text evidence="12">The sequence shown here is derived from an EMBL/GenBank/DDBJ whole genome shotgun (WGS) entry which is preliminary data.</text>
</comment>
<feature type="transmembrane region" description="Helical" evidence="11">
    <location>
        <begin position="162"/>
        <end position="183"/>
    </location>
</feature>
<dbReference type="EMBL" id="PPCV01000001">
    <property type="protein sequence ID" value="RXW33608.1"/>
    <property type="molecule type" value="Genomic_DNA"/>
</dbReference>
<feature type="transmembrane region" description="Helical" evidence="11">
    <location>
        <begin position="73"/>
        <end position="90"/>
    </location>
</feature>
<evidence type="ECO:0000256" key="11">
    <source>
        <dbReference type="SAM" id="Phobius"/>
    </source>
</evidence>
<evidence type="ECO:0000256" key="1">
    <source>
        <dbReference type="ARBA" id="ARBA00004651"/>
    </source>
</evidence>
<keyword evidence="2" id="KW-0813">Transport</keyword>
<evidence type="ECO:0000256" key="2">
    <source>
        <dbReference type="ARBA" id="ARBA00022448"/>
    </source>
</evidence>
<feature type="transmembrane region" description="Helical" evidence="11">
    <location>
        <begin position="123"/>
        <end position="142"/>
    </location>
</feature>
<dbReference type="AlphaFoldDB" id="A0A4V1Q7S5"/>
<keyword evidence="7 11" id="KW-1133">Transmembrane helix</keyword>
<dbReference type="RefSeq" id="WP_129457577.1">
    <property type="nucleotide sequence ID" value="NZ_PPCV01000001.1"/>
</dbReference>
<keyword evidence="4" id="KW-0997">Cell inner membrane</keyword>
<keyword evidence="3" id="KW-1003">Cell membrane</keyword>
<evidence type="ECO:0000256" key="5">
    <source>
        <dbReference type="ARBA" id="ARBA00022597"/>
    </source>
</evidence>
<feature type="transmembrane region" description="Helical" evidence="11">
    <location>
        <begin position="18"/>
        <end position="40"/>
    </location>
</feature>
<feature type="transmembrane region" description="Helical" evidence="11">
    <location>
        <begin position="294"/>
        <end position="312"/>
    </location>
</feature>
<evidence type="ECO:0000256" key="6">
    <source>
        <dbReference type="ARBA" id="ARBA00022692"/>
    </source>
</evidence>
<sequence>MTAVSSGRKILDFSMNNAVWILLILAIGIMGLFRPSFFSVGILSNILVQATVLGLLAIAISMVILLGDINLSTVGTAGFSALTGVIAMKAGLPVPLAILVIVIMGSLIGLVNGLIVTKLRANALITTLAMNMVLQGALLAITGGSSLSNLPDSFKFVSQGRIAGFPALPLVLIVVFFLFHIIWTRTEFGRDLFAVGGNPRAAYIAGIKVDRVKIGAYVISGLLSGLAGWLLAGYMGAVTSSFGTTYEMQVIAAAVIGGVSLTGGRGSILGVLAGTLLLTVIQVGLAILGIQQTLITLAGGLMIFAAVLIDALRNLYGARRSS</sequence>
<name>A0A4V1Q7S5_9ACTN</name>
<dbReference type="OrthoDB" id="9808136at2"/>
<reference evidence="12 13" key="1">
    <citation type="submission" date="2018-01" db="EMBL/GenBank/DDBJ databases">
        <title>Lactibacter flavus gen. nov., sp. nov., a novel bacterium of the family Propionibacteriaceae isolated from raw milk and dairy products.</title>
        <authorList>
            <person name="Wenning M."/>
            <person name="Breitenwieser F."/>
            <person name="Huptas C."/>
            <person name="von Neubeck M."/>
            <person name="Busse H.-J."/>
            <person name="Scherer S."/>
        </authorList>
    </citation>
    <scope>NUCLEOTIDE SEQUENCE [LARGE SCALE GENOMIC DNA]</scope>
    <source>
        <strain evidence="12 13">VG341</strain>
    </source>
</reference>
<dbReference type="InterPro" id="IPR001851">
    <property type="entry name" value="ABC_transp_permease"/>
</dbReference>
<accession>A0A4V1Q7S5</accession>
<evidence type="ECO:0000256" key="7">
    <source>
        <dbReference type="ARBA" id="ARBA00022989"/>
    </source>
</evidence>
<evidence type="ECO:0000313" key="12">
    <source>
        <dbReference type="EMBL" id="RXW33608.1"/>
    </source>
</evidence>
<dbReference type="GO" id="GO:0022857">
    <property type="term" value="F:transmembrane transporter activity"/>
    <property type="evidence" value="ECO:0007669"/>
    <property type="project" value="InterPro"/>
</dbReference>
<evidence type="ECO:0000313" key="13">
    <source>
        <dbReference type="Proteomes" id="UP000290624"/>
    </source>
</evidence>
<evidence type="ECO:0000256" key="10">
    <source>
        <dbReference type="ARBA" id="ARBA00035686"/>
    </source>
</evidence>
<feature type="transmembrane region" description="Helical" evidence="11">
    <location>
        <begin position="96"/>
        <end position="116"/>
    </location>
</feature>
<protein>
    <recommendedName>
        <fullName evidence="10">Xylose transport system permease protein XylH</fullName>
    </recommendedName>
</protein>
<dbReference type="PANTHER" id="PTHR32196">
    <property type="entry name" value="ABC TRANSPORTER PERMEASE PROTEIN YPHD-RELATED-RELATED"/>
    <property type="match status" value="1"/>
</dbReference>
<keyword evidence="13" id="KW-1185">Reference proteome</keyword>
<dbReference type="Proteomes" id="UP000290624">
    <property type="component" value="Unassembled WGS sequence"/>
</dbReference>
<evidence type="ECO:0000256" key="4">
    <source>
        <dbReference type="ARBA" id="ARBA00022519"/>
    </source>
</evidence>
<comment type="subcellular location">
    <subcellularLocation>
        <location evidence="1">Cell membrane</location>
        <topology evidence="1">Multi-pass membrane protein</topology>
    </subcellularLocation>
</comment>
<dbReference type="PANTHER" id="PTHR32196:SF32">
    <property type="entry name" value="XYLOSE TRANSPORT SYSTEM PERMEASE PROTEIN XYLH"/>
    <property type="match status" value="1"/>
</dbReference>
<dbReference type="Pfam" id="PF02653">
    <property type="entry name" value="BPD_transp_2"/>
    <property type="match status" value="1"/>
</dbReference>
<keyword evidence="5" id="KW-0762">Sugar transport</keyword>
<evidence type="ECO:0000256" key="3">
    <source>
        <dbReference type="ARBA" id="ARBA00022475"/>
    </source>
</evidence>
<keyword evidence="6 11" id="KW-0812">Transmembrane</keyword>